<dbReference type="EMBL" id="ASRX01000011">
    <property type="protein sequence ID" value="EYF07166.1"/>
    <property type="molecule type" value="Genomic_DNA"/>
</dbReference>
<sequence>MTSPERREEGRGSDGSIGSGGAQGASCYIHEGGKAEEIKKRSRSRMAWV</sequence>
<name>A0A017TF03_9BACT</name>
<feature type="compositionally biased region" description="Gly residues" evidence="1">
    <location>
        <begin position="13"/>
        <end position="23"/>
    </location>
</feature>
<evidence type="ECO:0000256" key="1">
    <source>
        <dbReference type="SAM" id="MobiDB-lite"/>
    </source>
</evidence>
<evidence type="ECO:0000313" key="3">
    <source>
        <dbReference type="Proteomes" id="UP000019678"/>
    </source>
</evidence>
<organism evidence="2 3">
    <name type="scientific">Chondromyces apiculatus DSM 436</name>
    <dbReference type="NCBI Taxonomy" id="1192034"/>
    <lineage>
        <taxon>Bacteria</taxon>
        <taxon>Pseudomonadati</taxon>
        <taxon>Myxococcota</taxon>
        <taxon>Polyangia</taxon>
        <taxon>Polyangiales</taxon>
        <taxon>Polyangiaceae</taxon>
        <taxon>Chondromyces</taxon>
    </lineage>
</organism>
<dbReference type="STRING" id="1192034.CAP_0645"/>
<gene>
    <name evidence="2" type="ORF">CAP_0645</name>
</gene>
<evidence type="ECO:0000313" key="2">
    <source>
        <dbReference type="EMBL" id="EYF07166.1"/>
    </source>
</evidence>
<feature type="region of interest" description="Disordered" evidence="1">
    <location>
        <begin position="1"/>
        <end position="29"/>
    </location>
</feature>
<accession>A0A017TF03</accession>
<feature type="compositionally biased region" description="Basic and acidic residues" evidence="1">
    <location>
        <begin position="1"/>
        <end position="12"/>
    </location>
</feature>
<dbReference type="AlphaFoldDB" id="A0A017TF03"/>
<dbReference type="Proteomes" id="UP000019678">
    <property type="component" value="Unassembled WGS sequence"/>
</dbReference>
<proteinExistence type="predicted"/>
<reference evidence="2 3" key="1">
    <citation type="submission" date="2013-05" db="EMBL/GenBank/DDBJ databases">
        <title>Genome assembly of Chondromyces apiculatus DSM 436.</title>
        <authorList>
            <person name="Sharma G."/>
            <person name="Khatri I."/>
            <person name="Kaur C."/>
            <person name="Mayilraj S."/>
            <person name="Subramanian S."/>
        </authorList>
    </citation>
    <scope>NUCLEOTIDE SEQUENCE [LARGE SCALE GENOMIC DNA]</scope>
    <source>
        <strain evidence="2 3">DSM 436</strain>
    </source>
</reference>
<protein>
    <submittedName>
        <fullName evidence="2">Uncharacterized protein</fullName>
    </submittedName>
</protein>
<keyword evidence="3" id="KW-1185">Reference proteome</keyword>
<comment type="caution">
    <text evidence="2">The sequence shown here is derived from an EMBL/GenBank/DDBJ whole genome shotgun (WGS) entry which is preliminary data.</text>
</comment>